<keyword evidence="2" id="KW-1185">Reference proteome</keyword>
<dbReference type="Proteomes" id="UP001348492">
    <property type="component" value="Chromosome"/>
</dbReference>
<sequence>MSLFLGKIHYWLFNKILWFEKLEDKIINLAKEEGFEVEKLGAEIQNKYGEKLPNKPLEELIETSNIHGWLQNQIHCAERRMAAWTKLLIEADEKNYSKLEEIYKSQGIVAANEIKSEGRLPFTPEELFNCINDYILDGMPCDRVNEVILKDEDKIEWVQRICVHKDIWEEVGCKVDYFYDLRNAWIKYFVNELNNDYEYDLKEGNTKTIKRR</sequence>
<evidence type="ECO:0000313" key="2">
    <source>
        <dbReference type="Proteomes" id="UP001348492"/>
    </source>
</evidence>
<proteinExistence type="predicted"/>
<dbReference type="RefSeq" id="WP_018591850.1">
    <property type="nucleotide sequence ID" value="NZ_CP117523.1"/>
</dbReference>
<reference evidence="1 2" key="1">
    <citation type="journal article" date="2023" name="PLoS ONE">
        <title>Genome-based metabolic and phylogenomic analysis of three Terrisporobacter species.</title>
        <authorList>
            <person name="Boer T."/>
            <person name="Bengelsdorf F.R."/>
            <person name="Bomeke M."/>
            <person name="Daniel R."/>
            <person name="Poehlein A."/>
        </authorList>
    </citation>
    <scope>NUCLEOTIDE SEQUENCE [LARGE SCALE GENOMIC DNA]</scope>
    <source>
        <strain evidence="1 2">DSM 1288</strain>
    </source>
</reference>
<accession>A0ABZ2EQX3</accession>
<evidence type="ECO:0000313" key="1">
    <source>
        <dbReference type="EMBL" id="WWD81964.1"/>
    </source>
</evidence>
<organism evidence="1 2">
    <name type="scientific">Terrisporobacter glycolicus ATCC 14880 = DSM 1288</name>
    <dbReference type="NCBI Taxonomy" id="1121315"/>
    <lineage>
        <taxon>Bacteria</taxon>
        <taxon>Bacillati</taxon>
        <taxon>Bacillota</taxon>
        <taxon>Clostridia</taxon>
        <taxon>Peptostreptococcales</taxon>
        <taxon>Peptostreptococcaceae</taxon>
        <taxon>Terrisporobacter</taxon>
    </lineage>
</organism>
<protein>
    <recommendedName>
        <fullName evidence="3">DUF550 domain-containing protein</fullName>
    </recommendedName>
</protein>
<name>A0ABZ2EQX3_9FIRM</name>
<evidence type="ECO:0008006" key="3">
    <source>
        <dbReference type="Google" id="ProtNLM"/>
    </source>
</evidence>
<gene>
    <name evidence="1" type="ORF">TEGL_03330</name>
</gene>
<dbReference type="EMBL" id="CP117523">
    <property type="protein sequence ID" value="WWD81964.1"/>
    <property type="molecule type" value="Genomic_DNA"/>
</dbReference>